<name>A0ABQ1JE42_9PROT</name>
<proteinExistence type="predicted"/>
<dbReference type="EMBL" id="BMKF01000001">
    <property type="protein sequence ID" value="GGB64856.1"/>
    <property type="molecule type" value="Genomic_DNA"/>
</dbReference>
<protein>
    <recommendedName>
        <fullName evidence="1">HTH marR-type domain-containing protein</fullName>
    </recommendedName>
</protein>
<organism evidence="2 3">
    <name type="scientific">Henriciella pelagia</name>
    <dbReference type="NCBI Taxonomy" id="1977912"/>
    <lineage>
        <taxon>Bacteria</taxon>
        <taxon>Pseudomonadati</taxon>
        <taxon>Pseudomonadota</taxon>
        <taxon>Alphaproteobacteria</taxon>
        <taxon>Hyphomonadales</taxon>
        <taxon>Hyphomonadaceae</taxon>
        <taxon>Henriciella</taxon>
    </lineage>
</organism>
<dbReference type="InterPro" id="IPR036388">
    <property type="entry name" value="WH-like_DNA-bd_sf"/>
</dbReference>
<dbReference type="SMART" id="SM00347">
    <property type="entry name" value="HTH_MARR"/>
    <property type="match status" value="1"/>
</dbReference>
<comment type="caution">
    <text evidence="2">The sequence shown here is derived from an EMBL/GenBank/DDBJ whole genome shotgun (WGS) entry which is preliminary data.</text>
</comment>
<dbReference type="RefSeq" id="WP_084393417.1">
    <property type="nucleotide sequence ID" value="NZ_BMKF01000001.1"/>
</dbReference>
<sequence>MKNGVSEQTDPSHLIVTLLQGFYWFDEGLQSYVRARGWPVITRPQSMIMASIEMGVRQPAAIARQLGISRQAIHTTLKSMIELGVVELVPHRDGKRGKVIVLTPDGERMRKDARAAMRLMTDVLKNRLGAADLNRAAEIMSRDWGPPLSFETEAEAATSE</sequence>
<feature type="domain" description="HTH marR-type" evidence="1">
    <location>
        <begin position="31"/>
        <end position="133"/>
    </location>
</feature>
<dbReference type="Proteomes" id="UP000628854">
    <property type="component" value="Unassembled WGS sequence"/>
</dbReference>
<dbReference type="Gene3D" id="1.10.10.10">
    <property type="entry name" value="Winged helix-like DNA-binding domain superfamily/Winged helix DNA-binding domain"/>
    <property type="match status" value="1"/>
</dbReference>
<evidence type="ECO:0000313" key="2">
    <source>
        <dbReference type="EMBL" id="GGB64856.1"/>
    </source>
</evidence>
<dbReference type="SUPFAM" id="SSF46785">
    <property type="entry name" value="Winged helix' DNA-binding domain"/>
    <property type="match status" value="1"/>
</dbReference>
<reference evidence="3" key="1">
    <citation type="journal article" date="2019" name="Int. J. Syst. Evol. Microbiol.">
        <title>The Global Catalogue of Microorganisms (GCM) 10K type strain sequencing project: providing services to taxonomists for standard genome sequencing and annotation.</title>
        <authorList>
            <consortium name="The Broad Institute Genomics Platform"/>
            <consortium name="The Broad Institute Genome Sequencing Center for Infectious Disease"/>
            <person name="Wu L."/>
            <person name="Ma J."/>
        </authorList>
    </citation>
    <scope>NUCLEOTIDE SEQUENCE [LARGE SCALE GENOMIC DNA]</scope>
    <source>
        <strain evidence="3">CGMCC 1.15928</strain>
    </source>
</reference>
<accession>A0ABQ1JE42</accession>
<keyword evidence="3" id="KW-1185">Reference proteome</keyword>
<evidence type="ECO:0000259" key="1">
    <source>
        <dbReference type="SMART" id="SM00347"/>
    </source>
</evidence>
<dbReference type="InterPro" id="IPR000835">
    <property type="entry name" value="HTH_MarR-typ"/>
</dbReference>
<gene>
    <name evidence="2" type="ORF">GCM10011503_12100</name>
</gene>
<dbReference type="Pfam" id="PF12802">
    <property type="entry name" value="MarR_2"/>
    <property type="match status" value="1"/>
</dbReference>
<dbReference type="InterPro" id="IPR036390">
    <property type="entry name" value="WH_DNA-bd_sf"/>
</dbReference>
<evidence type="ECO:0000313" key="3">
    <source>
        <dbReference type="Proteomes" id="UP000628854"/>
    </source>
</evidence>